<dbReference type="GeneID" id="87808571"/>
<feature type="region of interest" description="Disordered" evidence="1">
    <location>
        <begin position="365"/>
        <end position="388"/>
    </location>
</feature>
<accession>A0AAF1BMA0</accession>
<reference evidence="2" key="1">
    <citation type="submission" date="2023-10" db="EMBL/GenBank/DDBJ databases">
        <authorList>
            <person name="Noh H."/>
        </authorList>
    </citation>
    <scope>NUCLEOTIDE SEQUENCE</scope>
    <source>
        <strain evidence="2">DUCC4014</strain>
    </source>
</reference>
<dbReference type="AlphaFoldDB" id="A0AAF1BMA0"/>
<feature type="compositionally biased region" description="Acidic residues" evidence="1">
    <location>
        <begin position="369"/>
        <end position="381"/>
    </location>
</feature>
<dbReference type="Proteomes" id="UP000827549">
    <property type="component" value="Chromosome 4"/>
</dbReference>
<keyword evidence="3" id="KW-1185">Reference proteome</keyword>
<gene>
    <name evidence="2" type="ORF">LOC62_04G005342</name>
</gene>
<organism evidence="2 3">
    <name type="scientific">Vanrija pseudolonga</name>
    <dbReference type="NCBI Taxonomy" id="143232"/>
    <lineage>
        <taxon>Eukaryota</taxon>
        <taxon>Fungi</taxon>
        <taxon>Dikarya</taxon>
        <taxon>Basidiomycota</taxon>
        <taxon>Agaricomycotina</taxon>
        <taxon>Tremellomycetes</taxon>
        <taxon>Trichosporonales</taxon>
        <taxon>Trichosporonaceae</taxon>
        <taxon>Vanrija</taxon>
    </lineage>
</organism>
<sequence length="598" mass="67045">MTAIDHTSYPAIIDLVLSYASPQVLLAFRSTSKALQRRVDAPFAHVVLKPQVVGPARKGVQSASIPMVLSTPSSPPLPLPWFPFAVGVLDHWGDRSLQLRRLEHTPRLHTLRRFNHAVLVDTVGAQQPGLTLVDFINVTEWEWLASIQMPRPPGTTRSVMHLKYDGSMENVLFTQIMVMDSADWEHSLEFVFVLWPTDDPNEDKPAAGRLEFLYSAILSSLAGWDGQDITITVVGMEDADEKEHRDADPDALWDHIPREMAYLWEDDDGDYDGTYSMAAVSDPLLNAAARRVTRFLTREEWWNELGDKKEIEGVWPAEASFPGIVDQILSHASPKTQLALRKTSKEFKLRVDAQFKHVALQPRTKADDDALDDESDDDEWLDTPAPSLLLTMPTTPPRSLPWLPCAIQVLDLYGHPLAESDPGRRQLLHVTRLHTLRRFQTSFTHKVGNPPPGTTIVDFVEVAQWSRNTAISVVIPKGTSRFVMHLRYDESVQNDIFTEMDVFCVVPVRDRVFVLWPSTAGGDKHEPAFGKLGLLHHAILSSLRKWEGEDLSITVVGMEAAAHVNGSPDELVTLDEGMRAAARRATRFITREKCPPGL</sequence>
<protein>
    <submittedName>
        <fullName evidence="2">Uncharacterized protein</fullName>
    </submittedName>
</protein>
<evidence type="ECO:0000313" key="2">
    <source>
        <dbReference type="EMBL" id="WOO81824.1"/>
    </source>
</evidence>
<proteinExistence type="predicted"/>
<evidence type="ECO:0000313" key="3">
    <source>
        <dbReference type="Proteomes" id="UP000827549"/>
    </source>
</evidence>
<dbReference type="RefSeq" id="XP_062627856.1">
    <property type="nucleotide sequence ID" value="XM_062771872.1"/>
</dbReference>
<dbReference type="EMBL" id="CP086717">
    <property type="protein sequence ID" value="WOO81824.1"/>
    <property type="molecule type" value="Genomic_DNA"/>
</dbReference>
<evidence type="ECO:0000256" key="1">
    <source>
        <dbReference type="SAM" id="MobiDB-lite"/>
    </source>
</evidence>
<name>A0AAF1BMA0_9TREE</name>